<dbReference type="PROSITE" id="PS00300">
    <property type="entry name" value="SRP54"/>
    <property type="match status" value="1"/>
</dbReference>
<comment type="subunit">
    <text evidence="13">Fungal signal recognition particle consists of a 7S RNA molecule (scR1) and at least six protein subunits: srp72, srp68, srp54, sec65, srp21 and srp14.</text>
</comment>
<dbReference type="NCBIfam" id="TIGR01425">
    <property type="entry name" value="SRP54_euk"/>
    <property type="match status" value="1"/>
</dbReference>
<evidence type="ECO:0000256" key="9">
    <source>
        <dbReference type="ARBA" id="ARBA00023134"/>
    </source>
</evidence>
<dbReference type="Gene3D" id="1.10.260.100">
    <property type="match status" value="1"/>
</dbReference>
<dbReference type="InterPro" id="IPR022941">
    <property type="entry name" value="SRP54"/>
</dbReference>
<dbReference type="GO" id="GO:0003924">
    <property type="term" value="F:GTPase activity"/>
    <property type="evidence" value="ECO:0007669"/>
    <property type="project" value="UniProtKB-UniRule"/>
</dbReference>
<dbReference type="InterPro" id="IPR006636">
    <property type="entry name" value="STI1_HS-bd"/>
</dbReference>
<keyword evidence="4 13" id="KW-0963">Cytoplasm</keyword>
<dbReference type="GO" id="GO:0030942">
    <property type="term" value="F:endoplasmic reticulum signal peptide binding"/>
    <property type="evidence" value="ECO:0007669"/>
    <property type="project" value="TreeGrafter"/>
</dbReference>
<dbReference type="GO" id="GO:0006616">
    <property type="term" value="P:SRP-dependent cotranslational protein targeting to membrane, translocation"/>
    <property type="evidence" value="ECO:0007669"/>
    <property type="project" value="TreeGrafter"/>
</dbReference>
<protein>
    <recommendedName>
        <fullName evidence="13">Signal recognition particle 54 kDa protein</fullName>
    </recommendedName>
</protein>
<evidence type="ECO:0000256" key="5">
    <source>
        <dbReference type="ARBA" id="ARBA00022741"/>
    </source>
</evidence>
<comment type="catalytic activity">
    <reaction evidence="12">
        <text>GTP + H2O = GDP + phosphate + H(+)</text>
        <dbReference type="Rhea" id="RHEA:19669"/>
        <dbReference type="ChEBI" id="CHEBI:15377"/>
        <dbReference type="ChEBI" id="CHEBI:15378"/>
        <dbReference type="ChEBI" id="CHEBI:37565"/>
        <dbReference type="ChEBI" id="CHEBI:43474"/>
        <dbReference type="ChEBI" id="CHEBI:58189"/>
        <dbReference type="EC" id="3.6.5.4"/>
    </reaction>
    <physiologicalReaction direction="left-to-right" evidence="12">
        <dbReference type="Rhea" id="RHEA:19670"/>
    </physiologicalReaction>
</comment>
<dbReference type="GO" id="GO:0005525">
    <property type="term" value="F:GTP binding"/>
    <property type="evidence" value="ECO:0007669"/>
    <property type="project" value="UniProtKB-UniRule"/>
</dbReference>
<dbReference type="Pfam" id="PF00448">
    <property type="entry name" value="SRP54"/>
    <property type="match status" value="1"/>
</dbReference>
<dbReference type="InterPro" id="IPR042101">
    <property type="entry name" value="SRP54_N_sf"/>
</dbReference>
<dbReference type="GO" id="GO:0008312">
    <property type="term" value="F:7S RNA binding"/>
    <property type="evidence" value="ECO:0007669"/>
    <property type="project" value="UniProtKB-UniRule"/>
</dbReference>
<dbReference type="InterPro" id="IPR006325">
    <property type="entry name" value="SRP54_euk"/>
</dbReference>
<dbReference type="FunFam" id="1.20.120.140:FF:000001">
    <property type="entry name" value="Signal recognition particle GTPase"/>
    <property type="match status" value="1"/>
</dbReference>
<organism evidence="15 16">
    <name type="scientific">Nadsonia fulvescens var. elongata DSM 6958</name>
    <dbReference type="NCBI Taxonomy" id="857566"/>
    <lineage>
        <taxon>Eukaryota</taxon>
        <taxon>Fungi</taxon>
        <taxon>Dikarya</taxon>
        <taxon>Ascomycota</taxon>
        <taxon>Saccharomycotina</taxon>
        <taxon>Dipodascomycetes</taxon>
        <taxon>Dipodascales</taxon>
        <taxon>Dipodascales incertae sedis</taxon>
        <taxon>Nadsonia</taxon>
    </lineage>
</organism>
<keyword evidence="7 13" id="KW-0256">Endoplasmic reticulum</keyword>
<evidence type="ECO:0000256" key="13">
    <source>
        <dbReference type="RuleBase" id="RU364034"/>
    </source>
</evidence>
<evidence type="ECO:0000256" key="8">
    <source>
        <dbReference type="ARBA" id="ARBA00022884"/>
    </source>
</evidence>
<evidence type="ECO:0000256" key="2">
    <source>
        <dbReference type="ARBA" id="ARBA00004496"/>
    </source>
</evidence>
<evidence type="ECO:0000256" key="4">
    <source>
        <dbReference type="ARBA" id="ARBA00022490"/>
    </source>
</evidence>
<dbReference type="InterPro" id="IPR000897">
    <property type="entry name" value="SRP54_GTPase_dom"/>
</dbReference>
<keyword evidence="5 13" id="KW-0547">Nucleotide-binding</keyword>
<evidence type="ECO:0000313" key="16">
    <source>
        <dbReference type="Proteomes" id="UP000095009"/>
    </source>
</evidence>
<accession>A0A1E3PLZ8</accession>
<evidence type="ECO:0000256" key="1">
    <source>
        <dbReference type="ARBA" id="ARBA00004240"/>
    </source>
</evidence>
<dbReference type="SUPFAM" id="SSF47446">
    <property type="entry name" value="Signal peptide-binding domain"/>
    <property type="match status" value="1"/>
</dbReference>
<keyword evidence="16" id="KW-1185">Reference proteome</keyword>
<dbReference type="InterPro" id="IPR036891">
    <property type="entry name" value="Signal_recog_part_SRP54_M_sf"/>
</dbReference>
<dbReference type="OrthoDB" id="10250817at2759"/>
<dbReference type="SMART" id="SM00963">
    <property type="entry name" value="SRP54_N"/>
    <property type="match status" value="1"/>
</dbReference>
<dbReference type="PANTHER" id="PTHR11564:SF5">
    <property type="entry name" value="SIGNAL RECOGNITION PARTICLE SUBUNIT SRP54"/>
    <property type="match status" value="1"/>
</dbReference>
<proteinExistence type="inferred from homology"/>
<dbReference type="Pfam" id="PF23195">
    <property type="entry name" value="UBQLN1"/>
    <property type="match status" value="1"/>
</dbReference>
<comment type="function">
    <text evidence="13">Signal-recognition-particle (SRP) assembly has a crucial role in targeting secretory proteins to the rough endoplasmic reticulum (ER) membrane. SRP is required for the cotranslational protein translocation for ER import and preferentially recognizes strongly hydrophobic signal sequences. It is involved in targeting the nascent chain-ribosome (RNC) complex to the ER and is proposed to participate in the arrest of nascent chain elongation during membrane targeting. SRP54 binds to the signal sequence of presecretory protein when they emerge from the ribosomes. SRP54 interacts with the scR1 RNA and mediates the association of the resulting SRP-RNC complex with the signal recognition particle receptor (SR) via its alpha subunit SRP101. Both, SRP54 and SRP101, are locked in their GTP bound forms in the SRP-RNC-SR complex, which dissociates upon transferring the signal sequence to the protein-conducting channel (translocon). After signal sequence transfer, SRP54 and SRP101 act as reciprocal GTPase-activating proteins (GAPs), thereby resolving their association.</text>
</comment>
<evidence type="ECO:0000256" key="3">
    <source>
        <dbReference type="ARBA" id="ARBA00005450"/>
    </source>
</evidence>
<comment type="domain">
    <text evidence="13">The M domain binds the 7SL RNA and the signal sequence of presecretory proteins.</text>
</comment>
<dbReference type="GO" id="GO:0005783">
    <property type="term" value="C:endoplasmic reticulum"/>
    <property type="evidence" value="ECO:0007669"/>
    <property type="project" value="UniProtKB-SubCell"/>
</dbReference>
<dbReference type="InterPro" id="IPR013822">
    <property type="entry name" value="Signal_recog_particl_SRP54_hlx"/>
</dbReference>
<dbReference type="InterPro" id="IPR003593">
    <property type="entry name" value="AAA+_ATPase"/>
</dbReference>
<dbReference type="Proteomes" id="UP000095009">
    <property type="component" value="Unassembled WGS sequence"/>
</dbReference>
<dbReference type="Gene3D" id="3.40.50.300">
    <property type="entry name" value="P-loop containing nucleotide triphosphate hydrolases"/>
    <property type="match status" value="1"/>
</dbReference>
<evidence type="ECO:0000256" key="6">
    <source>
        <dbReference type="ARBA" id="ARBA00022801"/>
    </source>
</evidence>
<dbReference type="PANTHER" id="PTHR11564">
    <property type="entry name" value="SIGNAL RECOGNITION PARTICLE 54K PROTEIN SRP54"/>
    <property type="match status" value="1"/>
</dbReference>
<evidence type="ECO:0000256" key="11">
    <source>
        <dbReference type="ARBA" id="ARBA00023274"/>
    </source>
</evidence>
<evidence type="ECO:0000256" key="12">
    <source>
        <dbReference type="ARBA" id="ARBA00048157"/>
    </source>
</evidence>
<keyword evidence="6" id="KW-0378">Hydrolase</keyword>
<dbReference type="EMBL" id="KV454408">
    <property type="protein sequence ID" value="ODQ66358.1"/>
    <property type="molecule type" value="Genomic_DNA"/>
</dbReference>
<sequence>MVLADLGQRINNAVSSLTKNNVIDEKALDDMLKEICVALLESDVNVRLVSQLRNKIKTKVNLKEGAGHSKKRLIQKVVFDELCDLVDCHAEPYKPKKGRSNVIMFVGLQGAGKTTSCTKLAAYYKRKGFKTGLVCADTFRAGAFDQLKQNAIKANIPYYGLYTEPDPVKVAREGVDMFKREKFDIIIVDTSGRHQQEKELFSEMVEIADAVKPNQTIMVLDASNGQAAESQSKAFKEASDFGSIILTKMDGHAKGGGAISAVAATNTPIVFIGTGEHVHDIEPFSPKKFVSKLLGMADFEGLAELTESISSDTKESIMKSMQEGTINFKLLKEFLKMTMNTGMLSQLGASLPGLSGMLDSMNQDDTKEKMKSMMYIFDSMNEKELVSDGDLFKKQPSRILRIARGSGTSVMEVEQLILQLETMKPMLEGLSNSGLLGGMGKKGAKGTPGAGGMGALGGLKNMFSGLGAGGLGGMLNSPQMQQMLGANPQMQQMMKNPQMQQRMQQMMNNPQAMQQMMQQFGGMGGMGGLGGLGGLGGMMG</sequence>
<comment type="subcellular location">
    <subcellularLocation>
        <location evidence="2 13">Cytoplasm</location>
    </subcellularLocation>
    <subcellularLocation>
        <location evidence="1 13">Endoplasmic reticulum</location>
    </subcellularLocation>
</comment>
<dbReference type="STRING" id="857566.A0A1E3PLZ8"/>
<dbReference type="HAMAP" id="MF_00306">
    <property type="entry name" value="SRP54"/>
    <property type="match status" value="1"/>
</dbReference>
<comment type="similarity">
    <text evidence="3 13">Belongs to the GTP-binding SRP family. SRP54 subfamily.</text>
</comment>
<dbReference type="SUPFAM" id="SSF52540">
    <property type="entry name" value="P-loop containing nucleoside triphosphate hydrolases"/>
    <property type="match status" value="1"/>
</dbReference>
<dbReference type="FunFam" id="3.40.50.300:FF:000022">
    <property type="entry name" value="Signal recognition particle 54 kDa subunit"/>
    <property type="match status" value="1"/>
</dbReference>
<dbReference type="Gene3D" id="1.10.260.30">
    <property type="entry name" value="Signal recognition particle, SRP54 subunit, M-domain"/>
    <property type="match status" value="1"/>
</dbReference>
<keyword evidence="8 13" id="KW-0694">RNA-binding</keyword>
<dbReference type="SUPFAM" id="SSF47364">
    <property type="entry name" value="Domain of the SRP/SRP receptor G-proteins"/>
    <property type="match status" value="1"/>
</dbReference>
<evidence type="ECO:0000256" key="7">
    <source>
        <dbReference type="ARBA" id="ARBA00022824"/>
    </source>
</evidence>
<keyword evidence="9 13" id="KW-0342">GTP-binding</keyword>
<feature type="domain" description="SRP54-type proteins GTP-binding" evidence="14">
    <location>
        <begin position="268"/>
        <end position="281"/>
    </location>
</feature>
<dbReference type="Pfam" id="PF02881">
    <property type="entry name" value="SRP54_N"/>
    <property type="match status" value="1"/>
</dbReference>
<reference evidence="15 16" key="1">
    <citation type="journal article" date="2016" name="Proc. Natl. Acad. Sci. U.S.A.">
        <title>Comparative genomics of biotechnologically important yeasts.</title>
        <authorList>
            <person name="Riley R."/>
            <person name="Haridas S."/>
            <person name="Wolfe K.H."/>
            <person name="Lopes M.R."/>
            <person name="Hittinger C.T."/>
            <person name="Goeker M."/>
            <person name="Salamov A.A."/>
            <person name="Wisecaver J.H."/>
            <person name="Long T.M."/>
            <person name="Calvey C.H."/>
            <person name="Aerts A.L."/>
            <person name="Barry K.W."/>
            <person name="Choi C."/>
            <person name="Clum A."/>
            <person name="Coughlan A.Y."/>
            <person name="Deshpande S."/>
            <person name="Douglass A.P."/>
            <person name="Hanson S.J."/>
            <person name="Klenk H.-P."/>
            <person name="LaButti K.M."/>
            <person name="Lapidus A."/>
            <person name="Lindquist E.A."/>
            <person name="Lipzen A.M."/>
            <person name="Meier-Kolthoff J.P."/>
            <person name="Ohm R.A."/>
            <person name="Otillar R.P."/>
            <person name="Pangilinan J.L."/>
            <person name="Peng Y."/>
            <person name="Rokas A."/>
            <person name="Rosa C.A."/>
            <person name="Scheuner C."/>
            <person name="Sibirny A.A."/>
            <person name="Slot J.C."/>
            <person name="Stielow J.B."/>
            <person name="Sun H."/>
            <person name="Kurtzman C.P."/>
            <person name="Blackwell M."/>
            <person name="Grigoriev I.V."/>
            <person name="Jeffries T.W."/>
        </authorList>
    </citation>
    <scope>NUCLEOTIDE SEQUENCE [LARGE SCALE GENOMIC DNA]</scope>
    <source>
        <strain evidence="15 16">DSM 6958</strain>
    </source>
</reference>
<dbReference type="InterPro" id="IPR004125">
    <property type="entry name" value="Signal_recog_particle_SRP54_M"/>
</dbReference>
<keyword evidence="10 13" id="KW-0733">Signal recognition particle</keyword>
<dbReference type="InterPro" id="IPR027417">
    <property type="entry name" value="P-loop_NTPase"/>
</dbReference>
<evidence type="ECO:0000259" key="14">
    <source>
        <dbReference type="PROSITE" id="PS00300"/>
    </source>
</evidence>
<dbReference type="SMART" id="SM00382">
    <property type="entry name" value="AAA"/>
    <property type="match status" value="1"/>
</dbReference>
<dbReference type="SMART" id="SM00962">
    <property type="entry name" value="SRP54"/>
    <property type="match status" value="1"/>
</dbReference>
<keyword evidence="11 13" id="KW-0687">Ribonucleoprotein</keyword>
<dbReference type="SMART" id="SM00727">
    <property type="entry name" value="STI1"/>
    <property type="match status" value="1"/>
</dbReference>
<gene>
    <name evidence="15" type="ORF">NADFUDRAFT_82199</name>
</gene>
<dbReference type="GO" id="GO:0005829">
    <property type="term" value="C:cytosol"/>
    <property type="evidence" value="ECO:0007669"/>
    <property type="project" value="TreeGrafter"/>
</dbReference>
<dbReference type="InterPro" id="IPR036225">
    <property type="entry name" value="SRP/SRP_N"/>
</dbReference>
<name>A0A1E3PLZ8_9ASCO</name>
<dbReference type="AlphaFoldDB" id="A0A1E3PLZ8"/>
<evidence type="ECO:0000256" key="10">
    <source>
        <dbReference type="ARBA" id="ARBA00023135"/>
    </source>
</evidence>
<dbReference type="CDD" id="cd17875">
    <property type="entry name" value="SRP54_G"/>
    <property type="match status" value="1"/>
</dbReference>
<dbReference type="Gene3D" id="1.20.120.140">
    <property type="entry name" value="Signal recognition particle SRP54, nucleotide-binding domain"/>
    <property type="match status" value="1"/>
</dbReference>
<comment type="domain">
    <text evidence="13">The NG domain, also named G domain, is a special guanosine triphosphatase (GTPase) domain, which binds GTP and forms a guanosine 5'-triphosphate (GTP)-dependent complex with a homologous NG domain in the SRP receptor subunit srp101. The two NG domains undergo cooperative rearrangements upon their assembly, which culminate in the reciprocal activation of the GTPase activity of one another. SRP receptor compaction upon binding with cargo-loaded SRP and GTPase rearrangement drive SRP-mediated cotranslational protein translocation into the ER.</text>
</comment>
<dbReference type="GO" id="GO:0005786">
    <property type="term" value="C:signal recognition particle, endoplasmic reticulum targeting"/>
    <property type="evidence" value="ECO:0007669"/>
    <property type="project" value="UniProtKB-UniRule"/>
</dbReference>
<evidence type="ECO:0000313" key="15">
    <source>
        <dbReference type="EMBL" id="ODQ66358.1"/>
    </source>
</evidence>
<dbReference type="Pfam" id="PF02978">
    <property type="entry name" value="SRP_SPB"/>
    <property type="match status" value="1"/>
</dbReference>